<dbReference type="Proteomes" id="UP000266183">
    <property type="component" value="Chromosome"/>
</dbReference>
<proteinExistence type="predicted"/>
<accession>A0A385SY10</accession>
<dbReference type="OrthoDB" id="9821849at2"/>
<feature type="transmembrane region" description="Helical" evidence="1">
    <location>
        <begin position="18"/>
        <end position="40"/>
    </location>
</feature>
<dbReference type="RefSeq" id="WP_119757898.1">
    <property type="nucleotide sequence ID" value="NZ_CP032382.1"/>
</dbReference>
<organism evidence="2 3">
    <name type="scientific">Chryseolinea soli</name>
    <dbReference type="NCBI Taxonomy" id="2321403"/>
    <lineage>
        <taxon>Bacteria</taxon>
        <taxon>Pseudomonadati</taxon>
        <taxon>Bacteroidota</taxon>
        <taxon>Cytophagia</taxon>
        <taxon>Cytophagales</taxon>
        <taxon>Fulvivirgaceae</taxon>
        <taxon>Chryseolinea</taxon>
    </lineage>
</organism>
<gene>
    <name evidence="2" type="ORF">D4L85_30445</name>
</gene>
<protein>
    <submittedName>
        <fullName evidence="2">Uncharacterized protein</fullName>
    </submittedName>
</protein>
<reference evidence="3" key="1">
    <citation type="submission" date="2018-09" db="EMBL/GenBank/DDBJ databases">
        <title>Chryseolinea sp. KIS68-18 isolated from soil.</title>
        <authorList>
            <person name="Weon H.-Y."/>
            <person name="Kwon S.-W."/>
            <person name="Lee S.A."/>
        </authorList>
    </citation>
    <scope>NUCLEOTIDE SEQUENCE [LARGE SCALE GENOMIC DNA]</scope>
    <source>
        <strain evidence="3">KIS68-18</strain>
    </source>
</reference>
<evidence type="ECO:0000313" key="3">
    <source>
        <dbReference type="Proteomes" id="UP000266183"/>
    </source>
</evidence>
<keyword evidence="1" id="KW-1133">Transmembrane helix</keyword>
<keyword evidence="1" id="KW-0472">Membrane</keyword>
<dbReference type="EMBL" id="CP032382">
    <property type="protein sequence ID" value="AYB34640.1"/>
    <property type="molecule type" value="Genomic_DNA"/>
</dbReference>
<evidence type="ECO:0000256" key="1">
    <source>
        <dbReference type="SAM" id="Phobius"/>
    </source>
</evidence>
<keyword evidence="1" id="KW-0812">Transmembrane</keyword>
<sequence>MKQQGEIKFKERVKASNIILLGLVAASFVLTGLTTVTINVKFRNKDYHSSNNDELKYERIPVKDAKVVSLSNLPNCRIVASDSLRLRAAREYVSSFRVAPSNDTLRLSAPACCPGKEDVNTLVLYLPSGTVVVSDSSNIDLKGGHDFLKRPSFSFFLKRSHLTSEAVGRHAFFENLSIEGSGNSSVTISEWVHIIKLDLSNVYDAALQGGFSIQALKTSFTIDSNVTVVQENNRITIGSPK</sequence>
<evidence type="ECO:0000313" key="2">
    <source>
        <dbReference type="EMBL" id="AYB34640.1"/>
    </source>
</evidence>
<dbReference type="AlphaFoldDB" id="A0A385SY10"/>
<keyword evidence="3" id="KW-1185">Reference proteome</keyword>
<dbReference type="KEGG" id="chk:D4L85_30445"/>
<name>A0A385SY10_9BACT</name>